<dbReference type="PROSITE" id="PS51186">
    <property type="entry name" value="GNAT"/>
    <property type="match status" value="1"/>
</dbReference>
<dbReference type="InterPro" id="IPR016181">
    <property type="entry name" value="Acyl_CoA_acyltransferase"/>
</dbReference>
<accession>A0A3N1KY92</accession>
<dbReference type="InterPro" id="IPR051908">
    <property type="entry name" value="Ribosomal_N-acetyltransferase"/>
</dbReference>
<sequence>MTQLLNSFGQPIGEPVPDWTARPWPPLTPMEGRFCRLEPVDVGRHAAQLFEAASEDAAGANWTYLGVDALPDLPAYTAWLEKMSAGRDPQFHAIIDASGKAVGVATYLRIDPPNGVIEVGHINYSPRLQRKPAATEAMYLMMRRVFDELGYRRYEWKCDSLNAPSRAAAARYGFRFEGIFLQAVVYKGRNRDTAWFSITDKEWPAVKAGFERWLDPSNFEADGRQKAGLAQLRATA</sequence>
<dbReference type="InterPro" id="IPR000182">
    <property type="entry name" value="GNAT_dom"/>
</dbReference>
<gene>
    <name evidence="2" type="ORF">EDC65_4418</name>
</gene>
<feature type="domain" description="N-acetyltransferase" evidence="1">
    <location>
        <begin position="47"/>
        <end position="192"/>
    </location>
</feature>
<reference evidence="2 3" key="1">
    <citation type="submission" date="2018-11" db="EMBL/GenBank/DDBJ databases">
        <title>Genomic Encyclopedia of Type Strains, Phase IV (KMG-IV): sequencing the most valuable type-strain genomes for metagenomic binning, comparative biology and taxonomic classification.</title>
        <authorList>
            <person name="Goeker M."/>
        </authorList>
    </citation>
    <scope>NUCLEOTIDE SEQUENCE [LARGE SCALE GENOMIC DNA]</scope>
    <source>
        <strain evidence="2 3">DSM 5900</strain>
    </source>
</reference>
<dbReference type="GO" id="GO:1990189">
    <property type="term" value="F:protein N-terminal-serine acetyltransferase activity"/>
    <property type="evidence" value="ECO:0007669"/>
    <property type="project" value="TreeGrafter"/>
</dbReference>
<dbReference type="SUPFAM" id="SSF55729">
    <property type="entry name" value="Acyl-CoA N-acyltransferases (Nat)"/>
    <property type="match status" value="1"/>
</dbReference>
<evidence type="ECO:0000313" key="2">
    <source>
        <dbReference type="EMBL" id="ROP83769.1"/>
    </source>
</evidence>
<keyword evidence="3" id="KW-1185">Reference proteome</keyword>
<evidence type="ECO:0000259" key="1">
    <source>
        <dbReference type="PROSITE" id="PS51186"/>
    </source>
</evidence>
<name>A0A3N1KY92_9PROT</name>
<dbReference type="OrthoDB" id="5295305at2"/>
<dbReference type="RefSeq" id="WP_123693593.1">
    <property type="nucleotide sequence ID" value="NZ_AP019700.1"/>
</dbReference>
<dbReference type="EMBL" id="RJKX01000016">
    <property type="protein sequence ID" value="ROP83769.1"/>
    <property type="molecule type" value="Genomic_DNA"/>
</dbReference>
<comment type="caution">
    <text evidence="2">The sequence shown here is derived from an EMBL/GenBank/DDBJ whole genome shotgun (WGS) entry which is preliminary data.</text>
</comment>
<dbReference type="FunFam" id="3.40.630.30:FF:000047">
    <property type="entry name" value="Acetyltransferase, GNAT family"/>
    <property type="match status" value="1"/>
</dbReference>
<protein>
    <submittedName>
        <fullName evidence="2">RimJ/RimL family protein N-acetyltransferase</fullName>
    </submittedName>
</protein>
<dbReference type="Proteomes" id="UP000278222">
    <property type="component" value="Unassembled WGS sequence"/>
</dbReference>
<dbReference type="GO" id="GO:0008999">
    <property type="term" value="F:protein-N-terminal-alanine acetyltransferase activity"/>
    <property type="evidence" value="ECO:0007669"/>
    <property type="project" value="TreeGrafter"/>
</dbReference>
<dbReference type="PANTHER" id="PTHR43441:SF2">
    <property type="entry name" value="FAMILY ACETYLTRANSFERASE, PUTATIVE (AFU_ORTHOLOGUE AFUA_7G00850)-RELATED"/>
    <property type="match status" value="1"/>
</dbReference>
<organism evidence="2 3">
    <name type="scientific">Stella humosa</name>
    <dbReference type="NCBI Taxonomy" id="94"/>
    <lineage>
        <taxon>Bacteria</taxon>
        <taxon>Pseudomonadati</taxon>
        <taxon>Pseudomonadota</taxon>
        <taxon>Alphaproteobacteria</taxon>
        <taxon>Rhodospirillales</taxon>
        <taxon>Stellaceae</taxon>
        <taxon>Stella</taxon>
    </lineage>
</organism>
<dbReference type="AlphaFoldDB" id="A0A3N1KY92"/>
<dbReference type="Pfam" id="PF13302">
    <property type="entry name" value="Acetyltransf_3"/>
    <property type="match status" value="1"/>
</dbReference>
<dbReference type="Gene3D" id="3.40.630.30">
    <property type="match status" value="1"/>
</dbReference>
<proteinExistence type="predicted"/>
<evidence type="ECO:0000313" key="3">
    <source>
        <dbReference type="Proteomes" id="UP000278222"/>
    </source>
</evidence>
<keyword evidence="2" id="KW-0808">Transferase</keyword>
<dbReference type="PANTHER" id="PTHR43441">
    <property type="entry name" value="RIBOSOMAL-PROTEIN-SERINE ACETYLTRANSFERASE"/>
    <property type="match status" value="1"/>
</dbReference>